<dbReference type="Pfam" id="PF10647">
    <property type="entry name" value="Gmad1"/>
    <property type="match status" value="1"/>
</dbReference>
<sequence>MKRALAALAALLVLTGCVAIPDSGPVTAGRVDDAEQASDLVFIAESPRVGATQEEIVRGFLAAAITPDDDFAIAREYLVSGEAERWRPQAGVIVRSGQPEISLGGETAATAVVTAVSELDEGGALELVGSDRMLEFRMLRVAGEWRIAQAPDGIVLSAFHFAQLFRSHALAWVTPDGARAVPEVRWFERTASTLAGRMVDALLEGPSTWISPAVTTAGAPEARRVGEPVVEGSVATVTLDFAQVEQRGSASLQQLAAQLALSLRSLGVREVRVEIDGLDGLAASSADAAPLDDGDVDQRPLVLDGSTLRPIGGGASSIDDVGPTLASIGATDYTVGAAGGVATTGTTALWLAPGADTVAVSADAALPATTDDSGWVIVQEAAAPQRLLAWRAGERAELQLPPGADRIAAIELSRDGARLAMTTVDGSVSQVWVAAVIRDAAGRPVALGEPYALPRVDGAASDVTWASATQVAVLAAAGDQSQIVLLEVGGASEQLPAPGEPVRAVVGGSEGASTLRALGVDGSLLALRGSVWSPVPGLGPVALVATQQ</sequence>
<evidence type="ECO:0000256" key="1">
    <source>
        <dbReference type="SAM" id="SignalP"/>
    </source>
</evidence>
<dbReference type="InterPro" id="IPR018910">
    <property type="entry name" value="LpqB_C"/>
</dbReference>
<evidence type="ECO:0000313" key="4">
    <source>
        <dbReference type="Proteomes" id="UP000016462"/>
    </source>
</evidence>
<dbReference type="RefSeq" id="WP_021011020.1">
    <property type="nucleotide sequence ID" value="NZ_ASHR01000030.1"/>
</dbReference>
<name>U1LMJ0_9MICO</name>
<dbReference type="InterPro" id="IPR019606">
    <property type="entry name" value="GerMN"/>
</dbReference>
<evidence type="ECO:0000313" key="3">
    <source>
        <dbReference type="EMBL" id="ERG63564.1"/>
    </source>
</evidence>
<feature type="signal peptide" evidence="1">
    <location>
        <begin position="1"/>
        <end position="19"/>
    </location>
</feature>
<proteinExistence type="predicted"/>
<dbReference type="OrthoDB" id="3226781at2"/>
<dbReference type="Proteomes" id="UP000016462">
    <property type="component" value="Unassembled WGS sequence"/>
</dbReference>
<accession>U1LMJ0</accession>
<protein>
    <recommendedName>
        <fullName evidence="2">GerMN domain-containing protein</fullName>
    </recommendedName>
</protein>
<dbReference type="AlphaFoldDB" id="U1LMJ0"/>
<gene>
    <name evidence="3" type="ORF">L332_03730</name>
</gene>
<reference evidence="3 4" key="1">
    <citation type="journal article" date="2013" name="Genome Announc.">
        <title>First draft genome sequence from a member of the genus agrococcus, isolated from modern microbialites.</title>
        <authorList>
            <person name="White R.A.III."/>
            <person name="Grassa C.J."/>
            <person name="Suttle C.A."/>
        </authorList>
    </citation>
    <scope>NUCLEOTIDE SEQUENCE [LARGE SCALE GENOMIC DNA]</scope>
    <source>
        <strain evidence="3 4">RW1</strain>
    </source>
</reference>
<dbReference type="SMART" id="SM00909">
    <property type="entry name" value="Germane"/>
    <property type="match status" value="1"/>
</dbReference>
<dbReference type="Pfam" id="PF10646">
    <property type="entry name" value="Germane"/>
    <property type="match status" value="1"/>
</dbReference>
<evidence type="ECO:0000259" key="2">
    <source>
        <dbReference type="SMART" id="SM00909"/>
    </source>
</evidence>
<dbReference type="EMBL" id="ASHR01000030">
    <property type="protein sequence ID" value="ERG63564.1"/>
    <property type="molecule type" value="Genomic_DNA"/>
</dbReference>
<comment type="caution">
    <text evidence="3">The sequence shown here is derived from an EMBL/GenBank/DDBJ whole genome shotgun (WGS) entry which is preliminary data.</text>
</comment>
<dbReference type="PROSITE" id="PS51257">
    <property type="entry name" value="PROKAR_LIPOPROTEIN"/>
    <property type="match status" value="1"/>
</dbReference>
<feature type="chain" id="PRO_5039447835" description="GerMN domain-containing protein" evidence="1">
    <location>
        <begin position="20"/>
        <end position="548"/>
    </location>
</feature>
<dbReference type="Pfam" id="PF25976">
    <property type="entry name" value="LpqB_N"/>
    <property type="match status" value="1"/>
</dbReference>
<feature type="domain" description="GerMN" evidence="2">
    <location>
        <begin position="195"/>
        <end position="284"/>
    </location>
</feature>
<dbReference type="SUPFAM" id="SSF82171">
    <property type="entry name" value="DPP6 N-terminal domain-like"/>
    <property type="match status" value="1"/>
</dbReference>
<organism evidence="3 4">
    <name type="scientific">Agrococcus pavilionensis RW1</name>
    <dbReference type="NCBI Taxonomy" id="1330458"/>
    <lineage>
        <taxon>Bacteria</taxon>
        <taxon>Bacillati</taxon>
        <taxon>Actinomycetota</taxon>
        <taxon>Actinomycetes</taxon>
        <taxon>Micrococcales</taxon>
        <taxon>Microbacteriaceae</taxon>
        <taxon>Agrococcus</taxon>
    </lineage>
</organism>
<keyword evidence="1" id="KW-0732">Signal</keyword>
<keyword evidence="4" id="KW-1185">Reference proteome</keyword>
<dbReference type="InterPro" id="IPR059026">
    <property type="entry name" value="LpqB_N"/>
</dbReference>